<reference evidence="1" key="1">
    <citation type="submission" date="2023-10" db="EMBL/GenBank/DDBJ databases">
        <authorList>
            <person name="Chen Y."/>
            <person name="Shah S."/>
            <person name="Dougan E. K."/>
            <person name="Thang M."/>
            <person name="Chan C."/>
        </authorList>
    </citation>
    <scope>NUCLEOTIDE SEQUENCE [LARGE SCALE GENOMIC DNA]</scope>
</reference>
<evidence type="ECO:0000313" key="2">
    <source>
        <dbReference type="Proteomes" id="UP001189429"/>
    </source>
</evidence>
<evidence type="ECO:0000313" key="1">
    <source>
        <dbReference type="EMBL" id="CAK0827358.1"/>
    </source>
</evidence>
<sequence>GNGDLIDEPLTAGVLERILLTQLAPLRNDIAAIKPHGVSQKNLSDVVGPLKDEVNDLIK</sequence>
<feature type="non-terminal residue" evidence="1">
    <location>
        <position position="59"/>
    </location>
</feature>
<gene>
    <name evidence="1" type="ORF">PCOR1329_LOCUS26929</name>
</gene>
<protein>
    <submittedName>
        <fullName evidence="1">Uncharacterized protein</fullName>
    </submittedName>
</protein>
<accession>A0ABN9S692</accession>
<dbReference type="Proteomes" id="UP001189429">
    <property type="component" value="Unassembled WGS sequence"/>
</dbReference>
<comment type="caution">
    <text evidence="1">The sequence shown here is derived from an EMBL/GenBank/DDBJ whole genome shotgun (WGS) entry which is preliminary data.</text>
</comment>
<keyword evidence="2" id="KW-1185">Reference proteome</keyword>
<feature type="non-terminal residue" evidence="1">
    <location>
        <position position="1"/>
    </location>
</feature>
<dbReference type="EMBL" id="CAUYUJ010009663">
    <property type="protein sequence ID" value="CAK0827358.1"/>
    <property type="molecule type" value="Genomic_DNA"/>
</dbReference>
<name>A0ABN9S692_9DINO</name>
<organism evidence="1 2">
    <name type="scientific">Prorocentrum cordatum</name>
    <dbReference type="NCBI Taxonomy" id="2364126"/>
    <lineage>
        <taxon>Eukaryota</taxon>
        <taxon>Sar</taxon>
        <taxon>Alveolata</taxon>
        <taxon>Dinophyceae</taxon>
        <taxon>Prorocentrales</taxon>
        <taxon>Prorocentraceae</taxon>
        <taxon>Prorocentrum</taxon>
    </lineage>
</organism>
<proteinExistence type="predicted"/>